<dbReference type="PROSITE" id="PS51257">
    <property type="entry name" value="PROKAR_LIPOPROTEIN"/>
    <property type="match status" value="1"/>
</dbReference>
<gene>
    <name evidence="1" type="ORF">HCT48_03285</name>
</gene>
<evidence type="ECO:0000313" key="1">
    <source>
        <dbReference type="EMBL" id="NIZ69237.1"/>
    </source>
</evidence>
<keyword evidence="2" id="KW-1185">Reference proteome</keyword>
<proteinExistence type="predicted"/>
<evidence type="ECO:0000313" key="2">
    <source>
        <dbReference type="Proteomes" id="UP000778951"/>
    </source>
</evidence>
<dbReference type="EMBL" id="JAATLM010000001">
    <property type="protein sequence ID" value="NIZ69237.1"/>
    <property type="molecule type" value="Genomic_DNA"/>
</dbReference>
<accession>A0A968GFB3</accession>
<dbReference type="AlphaFoldDB" id="A0A968GFB3"/>
<sequence>MKRWIGWALLAMLLVSCQDKITQDSKPATMQMQTFTVDGFPFEMSVLATKQMLRERGFRFIYEEKITADQEIFLLIDSFATYEGKLFGQAVEAGFHFKDDRFKYVVFQIKQGDMPALVGELSVLYGKPFSRGEEFGEEVFQGDNLLWRVLHDGEEIGYISLMPIPGANNPDDWGASVTVFPYTAQPQG</sequence>
<dbReference type="Proteomes" id="UP000778951">
    <property type="component" value="Unassembled WGS sequence"/>
</dbReference>
<reference evidence="1" key="1">
    <citation type="submission" date="2020-03" db="EMBL/GenBank/DDBJ databases">
        <title>Spirochaetal bacteria isolated from arthropods constitute a novel genus Entomospira genus novum within the order Spirochaetales.</title>
        <authorList>
            <person name="Grana-Miraglia L."/>
            <person name="Sikutova S."/>
            <person name="Fingerle V."/>
            <person name="Sing A."/>
            <person name="Castillo-Ramirez S."/>
            <person name="Margos G."/>
            <person name="Rudolf I."/>
        </authorList>
    </citation>
    <scope>NUCLEOTIDE SEQUENCE</scope>
    <source>
        <strain evidence="1">BR149</strain>
    </source>
</reference>
<protein>
    <submittedName>
        <fullName evidence="1">Uncharacterized protein</fullName>
    </submittedName>
</protein>
<comment type="caution">
    <text evidence="1">The sequence shown here is derived from an EMBL/GenBank/DDBJ whole genome shotgun (WGS) entry which is preliminary data.</text>
</comment>
<name>A0A968GFB3_9SPIO</name>
<dbReference type="RefSeq" id="WP_167695332.1">
    <property type="nucleotide sequence ID" value="NZ_CP118181.1"/>
</dbReference>
<organism evidence="1 2">
    <name type="scientific">Entomospira culicis</name>
    <dbReference type="NCBI Taxonomy" id="2719989"/>
    <lineage>
        <taxon>Bacteria</taxon>
        <taxon>Pseudomonadati</taxon>
        <taxon>Spirochaetota</taxon>
        <taxon>Spirochaetia</taxon>
        <taxon>Spirochaetales</taxon>
        <taxon>Spirochaetaceae</taxon>
        <taxon>Entomospira</taxon>
    </lineage>
</organism>